<dbReference type="Pfam" id="PF07731">
    <property type="entry name" value="Cu-oxidase_2"/>
    <property type="match status" value="1"/>
</dbReference>
<dbReference type="EC" id="1.16.3.4" evidence="5"/>
<dbReference type="PANTHER" id="PTHR48267">
    <property type="entry name" value="CUPREDOXIN SUPERFAMILY PROTEIN"/>
    <property type="match status" value="1"/>
</dbReference>
<comment type="caution">
    <text evidence="13">The sequence shown here is derived from an EMBL/GenBank/DDBJ whole genome shotgun (WGS) entry which is preliminary data.</text>
</comment>
<dbReference type="AlphaFoldDB" id="A0A1S2P8L9"/>
<dbReference type="InterPro" id="IPR006311">
    <property type="entry name" value="TAT_signal"/>
</dbReference>
<evidence type="ECO:0000256" key="2">
    <source>
        <dbReference type="ARBA" id="ARBA00011245"/>
    </source>
</evidence>
<evidence type="ECO:0000256" key="7">
    <source>
        <dbReference type="ARBA" id="ARBA00042896"/>
    </source>
</evidence>
<accession>A0A1S2P8L9</accession>
<dbReference type="OrthoDB" id="345021at2"/>
<feature type="domain" description="Plastocyanin-like" evidence="12">
    <location>
        <begin position="84"/>
        <end position="153"/>
    </location>
</feature>
<evidence type="ECO:0000259" key="11">
    <source>
        <dbReference type="Pfam" id="PF07731"/>
    </source>
</evidence>
<organism evidence="13 14">
    <name type="scientific">Streptomyces colonosanans</name>
    <dbReference type="NCBI Taxonomy" id="1428652"/>
    <lineage>
        <taxon>Bacteria</taxon>
        <taxon>Bacillati</taxon>
        <taxon>Actinomycetota</taxon>
        <taxon>Actinomycetes</taxon>
        <taxon>Kitasatosporales</taxon>
        <taxon>Streptomycetaceae</taxon>
        <taxon>Streptomyces</taxon>
    </lineage>
</organism>
<dbReference type="CDD" id="cd14448">
    <property type="entry name" value="CuRO_2_BOD_CotA_like"/>
    <property type="match status" value="1"/>
</dbReference>
<dbReference type="PROSITE" id="PS00080">
    <property type="entry name" value="MULTICOPPER_OXIDASE2"/>
    <property type="match status" value="1"/>
</dbReference>
<dbReference type="InterPro" id="IPR011707">
    <property type="entry name" value="Cu-oxidase-like_N"/>
</dbReference>
<comment type="catalytic activity">
    <reaction evidence="9">
        <text>4 Cu(+) + O2 + 4 H(+) = 4 Cu(2+) + 2 H2O</text>
        <dbReference type="Rhea" id="RHEA:30083"/>
        <dbReference type="ChEBI" id="CHEBI:15377"/>
        <dbReference type="ChEBI" id="CHEBI:15378"/>
        <dbReference type="ChEBI" id="CHEBI:15379"/>
        <dbReference type="ChEBI" id="CHEBI:29036"/>
        <dbReference type="ChEBI" id="CHEBI:49552"/>
        <dbReference type="EC" id="1.16.3.4"/>
    </reaction>
    <physiologicalReaction direction="left-to-right" evidence="9">
        <dbReference type="Rhea" id="RHEA:30084"/>
    </physiologicalReaction>
</comment>
<evidence type="ECO:0000259" key="12">
    <source>
        <dbReference type="Pfam" id="PF07732"/>
    </source>
</evidence>
<dbReference type="Pfam" id="PF07732">
    <property type="entry name" value="Cu-oxidase_3"/>
    <property type="match status" value="2"/>
</dbReference>
<gene>
    <name evidence="13" type="ORF">BIV24_18675</name>
</gene>
<protein>
    <recommendedName>
        <fullName evidence="6">Multicopper oxidase CueO</fullName>
        <ecNumber evidence="5">1.16.3.4</ecNumber>
    </recommendedName>
    <alternativeName>
        <fullName evidence="7">Copper efflux oxidase</fullName>
    </alternativeName>
    <alternativeName>
        <fullName evidence="8">Cuprous oxidase</fullName>
    </alternativeName>
</protein>
<comment type="subunit">
    <text evidence="2">Monomer.</text>
</comment>
<evidence type="ECO:0000256" key="3">
    <source>
        <dbReference type="ARBA" id="ARBA00022723"/>
    </source>
</evidence>
<evidence type="ECO:0000256" key="8">
    <source>
        <dbReference type="ARBA" id="ARBA00043090"/>
    </source>
</evidence>
<dbReference type="InterPro" id="IPR045087">
    <property type="entry name" value="Cu-oxidase_fam"/>
</dbReference>
<evidence type="ECO:0000256" key="9">
    <source>
        <dbReference type="ARBA" id="ARBA00048092"/>
    </source>
</evidence>
<sequence length="529" mass="57779">MTGSISRRRLLVTSAALGGGALTVGGFAVAGGSLTTGQPGLLLRSQAPLPRPYEVPLPTPQVLAPIRTSGTTDVYEITQRTARLQILPGLETTAWTYGGTFPGPTIVSRSGRRTMVRHRNELPHPTVVHLHGGHTPYSSDGYPTALILPPGHTASHDDGMAGMPGMSGASDAQDIAAVQRTYTYPMAQRAATLWYHDHRMGFTGANVWNGLAGFHLVHDDEEEALPLPRGERDIPLMITDRSFAADGSFRYPALDAEQHKPGVSDQYMDGVLGDVVLVNGAPWPVLETEGLRYRLRLLNASNARRYRLALDPQPPGGGGLVQIGSDGGLLERPLKHDALDIAPGERFDVVVDFSRYRPGTRVRLVNRLGSGGTAAVMRFDVSTARPPADDSRIPARLSTLPAPQPENAVATRTFHFQRSSGSMGWTINGRAYKPGRPLAKVRLGTTEIWRFVTDFHHPIHLHLDHFRVTARNGASIGPYDEGWKDTVDLRPAESVEIVTRFTDYPGRYMLHCHNLEHEDMAMMADFVTE</sequence>
<keyword evidence="14" id="KW-1185">Reference proteome</keyword>
<keyword evidence="4" id="KW-0560">Oxidoreductase</keyword>
<comment type="similarity">
    <text evidence="1">Belongs to the multicopper oxidase family.</text>
</comment>
<keyword evidence="3" id="KW-0479">Metal-binding</keyword>
<dbReference type="InterPro" id="IPR011706">
    <property type="entry name" value="Cu-oxidase_C"/>
</dbReference>
<feature type="domain" description="Plastocyanin-like" evidence="11">
    <location>
        <begin position="419"/>
        <end position="528"/>
    </location>
</feature>
<evidence type="ECO:0000256" key="4">
    <source>
        <dbReference type="ARBA" id="ARBA00023002"/>
    </source>
</evidence>
<dbReference type="Proteomes" id="UP000179935">
    <property type="component" value="Unassembled WGS sequence"/>
</dbReference>
<dbReference type="InterPro" id="IPR008972">
    <property type="entry name" value="Cupredoxin"/>
</dbReference>
<dbReference type="PANTHER" id="PTHR48267:SF1">
    <property type="entry name" value="BILIRUBIN OXIDASE"/>
    <property type="match status" value="1"/>
</dbReference>
<dbReference type="Gene3D" id="2.60.40.420">
    <property type="entry name" value="Cupredoxins - blue copper proteins"/>
    <property type="match status" value="3"/>
</dbReference>
<evidence type="ECO:0000256" key="1">
    <source>
        <dbReference type="ARBA" id="ARBA00010609"/>
    </source>
</evidence>
<evidence type="ECO:0000313" key="14">
    <source>
        <dbReference type="Proteomes" id="UP000179935"/>
    </source>
</evidence>
<evidence type="ECO:0000256" key="6">
    <source>
        <dbReference type="ARBA" id="ARBA00041027"/>
    </source>
</evidence>
<feature type="domain" description="Plastocyanin-like" evidence="12">
    <location>
        <begin position="177"/>
        <end position="221"/>
    </location>
</feature>
<name>A0A1S2P8L9_9ACTN</name>
<dbReference type="InterPro" id="IPR001117">
    <property type="entry name" value="Cu-oxidase_2nd"/>
</dbReference>
<dbReference type="Pfam" id="PF00394">
    <property type="entry name" value="Cu-oxidase"/>
    <property type="match status" value="1"/>
</dbReference>
<dbReference type="SUPFAM" id="SSF49503">
    <property type="entry name" value="Cupredoxins"/>
    <property type="match status" value="3"/>
</dbReference>
<dbReference type="GO" id="GO:0016491">
    <property type="term" value="F:oxidoreductase activity"/>
    <property type="evidence" value="ECO:0007669"/>
    <property type="project" value="UniProtKB-KW"/>
</dbReference>
<dbReference type="PROSITE" id="PS51318">
    <property type="entry name" value="TAT"/>
    <property type="match status" value="1"/>
</dbReference>
<dbReference type="InterPro" id="IPR002355">
    <property type="entry name" value="Cu_oxidase_Cu_BS"/>
</dbReference>
<dbReference type="STRING" id="1428652.BIV24_18675"/>
<evidence type="ECO:0000313" key="13">
    <source>
        <dbReference type="EMBL" id="OIJ89977.1"/>
    </source>
</evidence>
<dbReference type="RefSeq" id="WP_071367486.1">
    <property type="nucleotide sequence ID" value="NZ_MLYP01000048.1"/>
</dbReference>
<reference evidence="13 14" key="1">
    <citation type="submission" date="2016-10" db="EMBL/GenBank/DDBJ databases">
        <title>Genome sequence of Streptomyces sp. MUSC 93.</title>
        <authorList>
            <person name="Lee L.-H."/>
            <person name="Ser H.-L."/>
            <person name="Law J.W.-F."/>
        </authorList>
    </citation>
    <scope>NUCLEOTIDE SEQUENCE [LARGE SCALE GENOMIC DNA]</scope>
    <source>
        <strain evidence="13 14">MUSC 93</strain>
    </source>
</reference>
<evidence type="ECO:0000256" key="5">
    <source>
        <dbReference type="ARBA" id="ARBA00038978"/>
    </source>
</evidence>
<dbReference type="EMBL" id="MLYP01000048">
    <property type="protein sequence ID" value="OIJ89977.1"/>
    <property type="molecule type" value="Genomic_DNA"/>
</dbReference>
<evidence type="ECO:0000259" key="10">
    <source>
        <dbReference type="Pfam" id="PF00394"/>
    </source>
</evidence>
<feature type="domain" description="Plastocyanin-like" evidence="10">
    <location>
        <begin position="274"/>
        <end position="355"/>
    </location>
</feature>
<dbReference type="GO" id="GO:0005507">
    <property type="term" value="F:copper ion binding"/>
    <property type="evidence" value="ECO:0007669"/>
    <property type="project" value="InterPro"/>
</dbReference>
<proteinExistence type="inferred from homology"/>